<comment type="subcellular location">
    <subcellularLocation>
        <location evidence="5">Nucleus</location>
    </subcellularLocation>
</comment>
<evidence type="ECO:0000256" key="5">
    <source>
        <dbReference type="PROSITE-ProRule" id="PRU00201"/>
    </source>
</evidence>
<evidence type="ECO:0000256" key="1">
    <source>
        <dbReference type="ARBA" id="ARBA00023015"/>
    </source>
</evidence>
<protein>
    <submittedName>
        <fullName evidence="7">T-box domain-containing protein</fullName>
    </submittedName>
</protein>
<proteinExistence type="predicted"/>
<dbReference type="WBParaSite" id="MCU_009769-RA">
    <property type="protein sequence ID" value="MCU_009769-RA"/>
    <property type="gene ID" value="MCU_009769"/>
</dbReference>
<comment type="caution">
    <text evidence="5">Lacks conserved residue(s) required for the propagation of feature annotation.</text>
</comment>
<dbReference type="InterPro" id="IPR008967">
    <property type="entry name" value="p53-like_TF_DNA-bd_sf"/>
</dbReference>
<evidence type="ECO:0000259" key="6">
    <source>
        <dbReference type="PROSITE" id="PS50252"/>
    </source>
</evidence>
<dbReference type="SUPFAM" id="SSF49417">
    <property type="entry name" value="p53-like transcription factors"/>
    <property type="match status" value="1"/>
</dbReference>
<name>A0A5K3FME0_MESCO</name>
<keyword evidence="2 5" id="KW-0238">DNA-binding</keyword>
<sequence length="116" mass="13243">MYWMSNGVDLQFAKITHNRNAQRNDNMMFVHINHQYVPRYHILRHTAARGIEDARSEFRTGQLSVVLVGTYIIPGTTFIAVNDFHNPAVVEIKFRQSLFFTGTLNRVSGSSSSLLT</sequence>
<dbReference type="AlphaFoldDB" id="A0A5K3FME0"/>
<keyword evidence="3" id="KW-0804">Transcription</keyword>
<dbReference type="Gene3D" id="2.60.40.820">
    <property type="entry name" value="Transcription factor, T-box"/>
    <property type="match status" value="1"/>
</dbReference>
<dbReference type="Pfam" id="PF00907">
    <property type="entry name" value="T-box"/>
    <property type="match status" value="1"/>
</dbReference>
<keyword evidence="4 5" id="KW-0539">Nucleus</keyword>
<dbReference type="InterPro" id="IPR036960">
    <property type="entry name" value="T-box_sf"/>
</dbReference>
<keyword evidence="1" id="KW-0805">Transcription regulation</keyword>
<evidence type="ECO:0000256" key="2">
    <source>
        <dbReference type="ARBA" id="ARBA00023125"/>
    </source>
</evidence>
<evidence type="ECO:0000256" key="3">
    <source>
        <dbReference type="ARBA" id="ARBA00023163"/>
    </source>
</evidence>
<dbReference type="GO" id="GO:0003700">
    <property type="term" value="F:DNA-binding transcription factor activity"/>
    <property type="evidence" value="ECO:0007669"/>
    <property type="project" value="InterPro"/>
</dbReference>
<dbReference type="PROSITE" id="PS50252">
    <property type="entry name" value="TBOX_3"/>
    <property type="match status" value="1"/>
</dbReference>
<dbReference type="GO" id="GO:0045893">
    <property type="term" value="P:positive regulation of DNA-templated transcription"/>
    <property type="evidence" value="ECO:0007669"/>
    <property type="project" value="InterPro"/>
</dbReference>
<organism evidence="7">
    <name type="scientific">Mesocestoides corti</name>
    <name type="common">Flatworm</name>
    <dbReference type="NCBI Taxonomy" id="53468"/>
    <lineage>
        <taxon>Eukaryota</taxon>
        <taxon>Metazoa</taxon>
        <taxon>Spiralia</taxon>
        <taxon>Lophotrochozoa</taxon>
        <taxon>Platyhelminthes</taxon>
        <taxon>Cestoda</taxon>
        <taxon>Eucestoda</taxon>
        <taxon>Cyclophyllidea</taxon>
        <taxon>Mesocestoididae</taxon>
        <taxon>Mesocestoides</taxon>
    </lineage>
</organism>
<dbReference type="InterPro" id="IPR046360">
    <property type="entry name" value="T-box_DNA-bd"/>
</dbReference>
<accession>A0A5K3FME0</accession>
<dbReference type="GO" id="GO:0003677">
    <property type="term" value="F:DNA binding"/>
    <property type="evidence" value="ECO:0007669"/>
    <property type="project" value="UniProtKB-UniRule"/>
</dbReference>
<evidence type="ECO:0000256" key="4">
    <source>
        <dbReference type="ARBA" id="ARBA00023242"/>
    </source>
</evidence>
<feature type="domain" description="T-box" evidence="6">
    <location>
        <begin position="1"/>
        <end position="105"/>
    </location>
</feature>
<dbReference type="GO" id="GO:0005634">
    <property type="term" value="C:nucleus"/>
    <property type="evidence" value="ECO:0007669"/>
    <property type="project" value="UniProtKB-SubCell"/>
</dbReference>
<evidence type="ECO:0000313" key="7">
    <source>
        <dbReference type="WBParaSite" id="MCU_009769-RA"/>
    </source>
</evidence>
<reference evidence="7" key="1">
    <citation type="submission" date="2019-11" db="UniProtKB">
        <authorList>
            <consortium name="WormBaseParasite"/>
        </authorList>
    </citation>
    <scope>IDENTIFICATION</scope>
</reference>